<dbReference type="PANTHER" id="PTHR36503:SF3">
    <property type="entry name" value="BLR0126 PROTEIN"/>
    <property type="match status" value="1"/>
</dbReference>
<dbReference type="InterPro" id="IPR037523">
    <property type="entry name" value="VOC_core"/>
</dbReference>
<feature type="domain" description="VOC" evidence="2">
    <location>
        <begin position="28"/>
        <end position="140"/>
    </location>
</feature>
<dbReference type="Proteomes" id="UP001610818">
    <property type="component" value="Unassembled WGS sequence"/>
</dbReference>
<sequence>MATTPTNNTDTTASTNPTTPTAPTAPTGIDFVSLQVSDIAKSRAFYCDTLGLPAAPTSPPGAQLIATRPVSMALRTDITPEPGTAGRGVTLWIAVDDVDTLHKTVTASGAKPEGDPADGPFGRMFTVTDPDGYRLTLHNAAG</sequence>
<evidence type="ECO:0000259" key="2">
    <source>
        <dbReference type="PROSITE" id="PS51819"/>
    </source>
</evidence>
<dbReference type="InterPro" id="IPR029068">
    <property type="entry name" value="Glyas_Bleomycin-R_OHBP_Dase"/>
</dbReference>
<dbReference type="SUPFAM" id="SSF54593">
    <property type="entry name" value="Glyoxalase/Bleomycin resistance protein/Dihydroxybiphenyl dioxygenase"/>
    <property type="match status" value="1"/>
</dbReference>
<dbReference type="PROSITE" id="PS51819">
    <property type="entry name" value="VOC"/>
    <property type="match status" value="1"/>
</dbReference>
<organism evidence="3 4">
    <name type="scientific">Streptomyces longisporoflavus</name>
    <dbReference type="NCBI Taxonomy" id="28044"/>
    <lineage>
        <taxon>Bacteria</taxon>
        <taxon>Bacillati</taxon>
        <taxon>Actinomycetota</taxon>
        <taxon>Actinomycetes</taxon>
        <taxon>Kitasatosporales</taxon>
        <taxon>Streptomycetaceae</taxon>
        <taxon>Streptomyces</taxon>
    </lineage>
</organism>
<dbReference type="Gene3D" id="3.10.180.10">
    <property type="entry name" value="2,3-Dihydroxybiphenyl 1,2-Dioxygenase, domain 1"/>
    <property type="match status" value="1"/>
</dbReference>
<dbReference type="PANTHER" id="PTHR36503">
    <property type="entry name" value="BLR2520 PROTEIN"/>
    <property type="match status" value="1"/>
</dbReference>
<dbReference type="InterPro" id="IPR004360">
    <property type="entry name" value="Glyas_Fos-R_dOase_dom"/>
</dbReference>
<comment type="caution">
    <text evidence="3">The sequence shown here is derived from an EMBL/GenBank/DDBJ whole genome shotgun (WGS) entry which is preliminary data.</text>
</comment>
<keyword evidence="4" id="KW-1185">Reference proteome</keyword>
<protein>
    <submittedName>
        <fullName evidence="3">VOC family protein</fullName>
    </submittedName>
</protein>
<evidence type="ECO:0000256" key="1">
    <source>
        <dbReference type="SAM" id="MobiDB-lite"/>
    </source>
</evidence>
<name>A0ABW7QSV8_9ACTN</name>
<gene>
    <name evidence="3" type="ORF">ACH4F9_20715</name>
</gene>
<evidence type="ECO:0000313" key="3">
    <source>
        <dbReference type="EMBL" id="MFH8547430.1"/>
    </source>
</evidence>
<accession>A0ABW7QSV8</accession>
<dbReference type="Pfam" id="PF00903">
    <property type="entry name" value="Glyoxalase"/>
    <property type="match status" value="1"/>
</dbReference>
<proteinExistence type="predicted"/>
<dbReference type="RefSeq" id="WP_397713594.1">
    <property type="nucleotide sequence ID" value="NZ_JBIRGN010000004.1"/>
</dbReference>
<dbReference type="EMBL" id="JBIRGQ010000004">
    <property type="protein sequence ID" value="MFH8547430.1"/>
    <property type="molecule type" value="Genomic_DNA"/>
</dbReference>
<reference evidence="3 4" key="1">
    <citation type="submission" date="2024-10" db="EMBL/GenBank/DDBJ databases">
        <title>The Natural Products Discovery Center: Release of the First 8490 Sequenced Strains for Exploring Actinobacteria Biosynthetic Diversity.</title>
        <authorList>
            <person name="Kalkreuter E."/>
            <person name="Kautsar S.A."/>
            <person name="Yang D."/>
            <person name="Bader C.D."/>
            <person name="Teijaro C.N."/>
            <person name="Fluegel L."/>
            <person name="Davis C.M."/>
            <person name="Simpson J.R."/>
            <person name="Lauterbach L."/>
            <person name="Steele A.D."/>
            <person name="Gui C."/>
            <person name="Meng S."/>
            <person name="Li G."/>
            <person name="Viehrig K."/>
            <person name="Ye F."/>
            <person name="Su P."/>
            <person name="Kiefer A.F."/>
            <person name="Nichols A."/>
            <person name="Cepeda A.J."/>
            <person name="Yan W."/>
            <person name="Fan B."/>
            <person name="Jiang Y."/>
            <person name="Adhikari A."/>
            <person name="Zheng C.-J."/>
            <person name="Schuster L."/>
            <person name="Cowan T.M."/>
            <person name="Smanski M.J."/>
            <person name="Chevrette M.G."/>
            <person name="De Carvalho L.P.S."/>
            <person name="Shen B."/>
        </authorList>
    </citation>
    <scope>NUCLEOTIDE SEQUENCE [LARGE SCALE GENOMIC DNA]</scope>
    <source>
        <strain evidence="3 4">NPDC017990</strain>
    </source>
</reference>
<feature type="region of interest" description="Disordered" evidence="1">
    <location>
        <begin position="1"/>
        <end position="27"/>
    </location>
</feature>
<evidence type="ECO:0000313" key="4">
    <source>
        <dbReference type="Proteomes" id="UP001610818"/>
    </source>
</evidence>